<dbReference type="SFLD" id="SFLDG00358">
    <property type="entry name" value="Main_(cytGST)"/>
    <property type="match status" value="1"/>
</dbReference>
<dbReference type="Pfam" id="PF00043">
    <property type="entry name" value="GST_C"/>
    <property type="match status" value="1"/>
</dbReference>
<dbReference type="SFLD" id="SFLDS00019">
    <property type="entry name" value="Glutathione_Transferase_(cytos"/>
    <property type="match status" value="1"/>
</dbReference>
<gene>
    <name evidence="3" type="primary">gstB_5</name>
    <name evidence="3" type="ORF">PWN146_02581</name>
</gene>
<evidence type="ECO:0000259" key="1">
    <source>
        <dbReference type="PROSITE" id="PS50404"/>
    </source>
</evidence>
<name>A0A1C3HFV0_SERMA</name>
<dbReference type="PROSITE" id="PS50404">
    <property type="entry name" value="GST_NTER"/>
    <property type="match status" value="1"/>
</dbReference>
<dbReference type="PROSITE" id="PS50405">
    <property type="entry name" value="GST_CTER"/>
    <property type="match status" value="1"/>
</dbReference>
<organism evidence="3">
    <name type="scientific">Serratia marcescens</name>
    <dbReference type="NCBI Taxonomy" id="615"/>
    <lineage>
        <taxon>Bacteria</taxon>
        <taxon>Pseudomonadati</taxon>
        <taxon>Pseudomonadota</taxon>
        <taxon>Gammaproteobacteria</taxon>
        <taxon>Enterobacterales</taxon>
        <taxon>Yersiniaceae</taxon>
        <taxon>Serratia</taxon>
    </lineage>
</organism>
<dbReference type="InterPro" id="IPR004045">
    <property type="entry name" value="Glutathione_S-Trfase_N"/>
</dbReference>
<dbReference type="PANTHER" id="PTHR44051:SF2">
    <property type="entry name" value="HYPOTHETICAL GLUTATHIONE S-TRANSFERASE LIKE PROTEIN"/>
    <property type="match status" value="1"/>
</dbReference>
<evidence type="ECO:0000313" key="3">
    <source>
        <dbReference type="EMBL" id="SAY43888.1"/>
    </source>
</evidence>
<dbReference type="EC" id="2.5.1.18" evidence="3"/>
<dbReference type="SUPFAM" id="SSF47616">
    <property type="entry name" value="GST C-terminal domain-like"/>
    <property type="match status" value="1"/>
</dbReference>
<dbReference type="PANTHER" id="PTHR44051">
    <property type="entry name" value="GLUTATHIONE S-TRANSFERASE-RELATED"/>
    <property type="match status" value="1"/>
</dbReference>
<dbReference type="Gene3D" id="1.20.1050.10">
    <property type="match status" value="1"/>
</dbReference>
<dbReference type="InterPro" id="IPR036282">
    <property type="entry name" value="Glutathione-S-Trfase_C_sf"/>
</dbReference>
<dbReference type="SFLD" id="SFLDG01151">
    <property type="entry name" value="Main.2:_Nu-like"/>
    <property type="match status" value="1"/>
</dbReference>
<feature type="domain" description="GST N-terminal" evidence="1">
    <location>
        <begin position="2"/>
        <end position="81"/>
    </location>
</feature>
<sequence length="205" mass="22163">MSTITLYGTPLSGHVHRVALLLRMLALPYEWVEASADVRQSTAFRRLNPFGQIPVLQDGDLTLADSNAILVYLAKRYAPDSHWLPEQPAAAARVQAWLSKAAGEVRYGPASCRLIAQFAVPEDYQAARAISDHFLPQMEQHLSERGYLAGEQATIADLACYSYVAVAAEGGISLAPYPAIRRWVASIAALPGFFAMPALPAPAAS</sequence>
<dbReference type="SUPFAM" id="SSF52833">
    <property type="entry name" value="Thioredoxin-like"/>
    <property type="match status" value="1"/>
</dbReference>
<protein>
    <submittedName>
        <fullName evidence="3">Glutathione S-transferase GstB</fullName>
        <ecNumber evidence="3">2.5.1.18</ecNumber>
    </submittedName>
</protein>
<keyword evidence="3" id="KW-0808">Transferase</keyword>
<dbReference type="GO" id="GO:0004364">
    <property type="term" value="F:glutathione transferase activity"/>
    <property type="evidence" value="ECO:0007669"/>
    <property type="project" value="UniProtKB-EC"/>
</dbReference>
<dbReference type="Gene3D" id="3.40.30.10">
    <property type="entry name" value="Glutaredoxin"/>
    <property type="match status" value="1"/>
</dbReference>
<feature type="domain" description="GST C-terminal" evidence="2">
    <location>
        <begin position="87"/>
        <end position="204"/>
    </location>
</feature>
<dbReference type="EMBL" id="LT575490">
    <property type="protein sequence ID" value="SAY43888.1"/>
    <property type="molecule type" value="Genomic_DNA"/>
</dbReference>
<dbReference type="InterPro" id="IPR010987">
    <property type="entry name" value="Glutathione-S-Trfase_C-like"/>
</dbReference>
<dbReference type="Pfam" id="PF13417">
    <property type="entry name" value="GST_N_3"/>
    <property type="match status" value="1"/>
</dbReference>
<dbReference type="CDD" id="cd03206">
    <property type="entry name" value="GST_C_7"/>
    <property type="match status" value="1"/>
</dbReference>
<reference evidence="3" key="1">
    <citation type="submission" date="2016-05" db="EMBL/GenBank/DDBJ databases">
        <authorList>
            <person name="Cock P.J.A."/>
            <person name="Cock P.J.A."/>
        </authorList>
    </citation>
    <scope>NUCLEOTIDE SEQUENCE</scope>
    <source>
        <strain evidence="3">PWN146_assembly</strain>
    </source>
</reference>
<evidence type="ECO:0000259" key="2">
    <source>
        <dbReference type="PROSITE" id="PS50405"/>
    </source>
</evidence>
<proteinExistence type="predicted"/>
<dbReference type="InterPro" id="IPR004046">
    <property type="entry name" value="GST_C"/>
</dbReference>
<dbReference type="InterPro" id="IPR040079">
    <property type="entry name" value="Glutathione_S-Trfase"/>
</dbReference>
<dbReference type="InterPro" id="IPR036249">
    <property type="entry name" value="Thioredoxin-like_sf"/>
</dbReference>
<accession>A0A1C3HFV0</accession>
<dbReference type="AlphaFoldDB" id="A0A1C3HFV0"/>